<dbReference type="HOGENOM" id="CLU_952249_0_0_7"/>
<sequence>MAKVILLQPRQRLLERARNYVESPDLFAENMKRAVRELIKVLPVADGPLRHKIMILLAGYAKDQAVEPLYDILKDEDQPPRTRHYAAVQLCAVLPFVKDAQSVIDLLEKDLVCPDPNLRRYATTAMGWQCKTPTFVLLTRRLYDDDLGVRLAAVNSLCNCGDARALPLLLERLEEAPLEEKRAILFNLWRLERPELQLSHIYKKYLADQAPELRLAALALLTFSHRDEESHQLIRPCLSDEDHRVRRLALERLMDCGLKTLGAFEQEIRQLLNDSNMDIKRSALNALKMLEN</sequence>
<keyword evidence="2" id="KW-1185">Reference proteome</keyword>
<keyword evidence="1" id="KW-0456">Lyase</keyword>
<protein>
    <submittedName>
        <fullName evidence="1">PBS lyase HEAT domain protein repeat-containing protein</fullName>
    </submittedName>
</protein>
<dbReference type="InterPro" id="IPR011989">
    <property type="entry name" value="ARM-like"/>
</dbReference>
<dbReference type="GO" id="GO:0016829">
    <property type="term" value="F:lyase activity"/>
    <property type="evidence" value="ECO:0007669"/>
    <property type="project" value="UniProtKB-KW"/>
</dbReference>
<dbReference type="AlphaFoldDB" id="B8FMN6"/>
<dbReference type="Pfam" id="PF13646">
    <property type="entry name" value="HEAT_2"/>
    <property type="match status" value="1"/>
</dbReference>
<dbReference type="SMART" id="SM00567">
    <property type="entry name" value="EZ_HEAT"/>
    <property type="match status" value="4"/>
</dbReference>
<dbReference type="InterPro" id="IPR004155">
    <property type="entry name" value="PBS_lyase_HEAT"/>
</dbReference>
<dbReference type="KEGG" id="dal:Dalk_0194"/>
<dbReference type="Proteomes" id="UP000000739">
    <property type="component" value="Chromosome"/>
</dbReference>
<dbReference type="InterPro" id="IPR016024">
    <property type="entry name" value="ARM-type_fold"/>
</dbReference>
<gene>
    <name evidence="1" type="ordered locus">Dalk_0194</name>
</gene>
<proteinExistence type="predicted"/>
<name>B8FMN6_DESAL</name>
<accession>B8FMN6</accession>
<dbReference type="Gene3D" id="1.25.10.10">
    <property type="entry name" value="Leucine-rich Repeat Variant"/>
    <property type="match status" value="2"/>
</dbReference>
<reference evidence="1 2" key="1">
    <citation type="journal article" date="2012" name="Environ. Microbiol.">
        <title>The genome sequence of Desulfatibacillum alkenivorans AK-01: a blueprint for anaerobic alkane oxidation.</title>
        <authorList>
            <person name="Callaghan A.V."/>
            <person name="Morris B.E."/>
            <person name="Pereira I.A."/>
            <person name="McInerney M.J."/>
            <person name="Austin R.N."/>
            <person name="Groves J.T."/>
            <person name="Kukor J.J."/>
            <person name="Suflita J.M."/>
            <person name="Young L.Y."/>
            <person name="Zylstra G.J."/>
            <person name="Wawrik B."/>
        </authorList>
    </citation>
    <scope>NUCLEOTIDE SEQUENCE [LARGE SCALE GENOMIC DNA]</scope>
    <source>
        <strain evidence="1 2">AK-01</strain>
    </source>
</reference>
<dbReference type="EMBL" id="CP001322">
    <property type="protein sequence ID" value="ACL01903.1"/>
    <property type="molecule type" value="Genomic_DNA"/>
</dbReference>
<organism evidence="1 2">
    <name type="scientific">Desulfatibacillum aliphaticivorans</name>
    <dbReference type="NCBI Taxonomy" id="218208"/>
    <lineage>
        <taxon>Bacteria</taxon>
        <taxon>Pseudomonadati</taxon>
        <taxon>Thermodesulfobacteriota</taxon>
        <taxon>Desulfobacteria</taxon>
        <taxon>Desulfobacterales</taxon>
        <taxon>Desulfatibacillaceae</taxon>
        <taxon>Desulfatibacillum</taxon>
    </lineage>
</organism>
<evidence type="ECO:0000313" key="2">
    <source>
        <dbReference type="Proteomes" id="UP000000739"/>
    </source>
</evidence>
<dbReference type="eggNOG" id="COG1413">
    <property type="taxonomic scope" value="Bacteria"/>
</dbReference>
<dbReference type="RefSeq" id="WP_012609343.1">
    <property type="nucleotide sequence ID" value="NC_011768.1"/>
</dbReference>
<evidence type="ECO:0000313" key="1">
    <source>
        <dbReference type="EMBL" id="ACL01903.1"/>
    </source>
</evidence>
<dbReference type="SUPFAM" id="SSF48371">
    <property type="entry name" value="ARM repeat"/>
    <property type="match status" value="1"/>
</dbReference>